<dbReference type="STRING" id="204669.Acid345_2351"/>
<dbReference type="eggNOG" id="ENOG502ZM4N">
    <property type="taxonomic scope" value="Bacteria"/>
</dbReference>
<dbReference type="Proteomes" id="UP000002432">
    <property type="component" value="Chromosome"/>
</dbReference>
<dbReference type="EMBL" id="CP000360">
    <property type="protein sequence ID" value="ABF41352.1"/>
    <property type="molecule type" value="Genomic_DNA"/>
</dbReference>
<dbReference type="HOGENOM" id="CLU_926813_0_0_0"/>
<reference evidence="1 2" key="1">
    <citation type="journal article" date="2009" name="Appl. Environ. Microbiol.">
        <title>Three genomes from the phylum Acidobacteria provide insight into the lifestyles of these microorganisms in soils.</title>
        <authorList>
            <person name="Ward N.L."/>
            <person name="Challacombe J.F."/>
            <person name="Janssen P.H."/>
            <person name="Henrissat B."/>
            <person name="Coutinho P.M."/>
            <person name="Wu M."/>
            <person name="Xie G."/>
            <person name="Haft D.H."/>
            <person name="Sait M."/>
            <person name="Badger J."/>
            <person name="Barabote R.D."/>
            <person name="Bradley B."/>
            <person name="Brettin T.S."/>
            <person name="Brinkac L.M."/>
            <person name="Bruce D."/>
            <person name="Creasy T."/>
            <person name="Daugherty S.C."/>
            <person name="Davidsen T.M."/>
            <person name="DeBoy R.T."/>
            <person name="Detter J.C."/>
            <person name="Dodson R.J."/>
            <person name="Durkin A.S."/>
            <person name="Ganapathy A."/>
            <person name="Gwinn-Giglio M."/>
            <person name="Han C.S."/>
            <person name="Khouri H."/>
            <person name="Kiss H."/>
            <person name="Kothari S.P."/>
            <person name="Madupu R."/>
            <person name="Nelson K.E."/>
            <person name="Nelson W.C."/>
            <person name="Paulsen I."/>
            <person name="Penn K."/>
            <person name="Ren Q."/>
            <person name="Rosovitz M.J."/>
            <person name="Selengut J.D."/>
            <person name="Shrivastava S."/>
            <person name="Sullivan S.A."/>
            <person name="Tapia R."/>
            <person name="Thompson L.S."/>
            <person name="Watkins K.L."/>
            <person name="Yang Q."/>
            <person name="Yu C."/>
            <person name="Zafar N."/>
            <person name="Zhou L."/>
            <person name="Kuske C.R."/>
        </authorList>
    </citation>
    <scope>NUCLEOTIDE SEQUENCE [LARGE SCALE GENOMIC DNA]</scope>
    <source>
        <strain evidence="1 2">Ellin345</strain>
    </source>
</reference>
<dbReference type="KEGG" id="aba:Acid345_2351"/>
<evidence type="ECO:0000313" key="1">
    <source>
        <dbReference type="EMBL" id="ABF41352.1"/>
    </source>
</evidence>
<proteinExistence type="predicted"/>
<sequence length="300" mass="33290">MVTRRKIRNVRHANFQPRNSSIFNCPIASVVETAHGYVCPVYLLRSEIVHRVNFSAMDPGTPGSSLADRAQSRDPEELLAIANSHALTEEIALSLLTRRDLPANVVEAISKNTSVRKHRKVNIAIASHPRTPRHISLPLTRHLYTFDLVKIALLPGVPADVKVAIDETVISRLAQISEGERLTLAKQASGRVAGALLQDTTERVLYAALQNPKMTESIIIKALGHRDVPAHTVLILCTDAKWALRRDIRLALLRNSHTPLAAAIKFVHGFPEHLVREVLSKSKMKPEIKKYLLASLDVRS</sequence>
<keyword evidence="2" id="KW-1185">Reference proteome</keyword>
<protein>
    <recommendedName>
        <fullName evidence="3">Leucine rich repeat variant</fullName>
    </recommendedName>
</protein>
<organism evidence="1 2">
    <name type="scientific">Koribacter versatilis (strain Ellin345)</name>
    <dbReference type="NCBI Taxonomy" id="204669"/>
    <lineage>
        <taxon>Bacteria</taxon>
        <taxon>Pseudomonadati</taxon>
        <taxon>Acidobacteriota</taxon>
        <taxon>Terriglobia</taxon>
        <taxon>Terriglobales</taxon>
        <taxon>Candidatus Korobacteraceae</taxon>
        <taxon>Candidatus Korobacter</taxon>
    </lineage>
</organism>
<accession>Q1IP48</accession>
<evidence type="ECO:0008006" key="3">
    <source>
        <dbReference type="Google" id="ProtNLM"/>
    </source>
</evidence>
<name>Q1IP48_KORVE</name>
<gene>
    <name evidence="1" type="ordered locus">Acid345_2351</name>
</gene>
<evidence type="ECO:0000313" key="2">
    <source>
        <dbReference type="Proteomes" id="UP000002432"/>
    </source>
</evidence>
<dbReference type="EnsemblBacteria" id="ABF41352">
    <property type="protein sequence ID" value="ABF41352"/>
    <property type="gene ID" value="Acid345_2351"/>
</dbReference>
<dbReference type="AlphaFoldDB" id="Q1IP48"/>